<evidence type="ECO:0000256" key="2">
    <source>
        <dbReference type="SAM" id="MobiDB-lite"/>
    </source>
</evidence>
<keyword evidence="4" id="KW-1185">Reference proteome</keyword>
<protein>
    <submittedName>
        <fullName evidence="3">Uncharacterized protein</fullName>
    </submittedName>
</protein>
<reference evidence="3 4" key="1">
    <citation type="submission" date="2024-08" db="EMBL/GenBank/DDBJ databases">
        <title>Insights into the chromosomal genome structure of Flemingia macrophylla.</title>
        <authorList>
            <person name="Ding Y."/>
            <person name="Zhao Y."/>
            <person name="Bi W."/>
            <person name="Wu M."/>
            <person name="Zhao G."/>
            <person name="Gong Y."/>
            <person name="Li W."/>
            <person name="Zhang P."/>
        </authorList>
    </citation>
    <scope>NUCLEOTIDE SEQUENCE [LARGE SCALE GENOMIC DNA]</scope>
    <source>
        <strain evidence="3">DYQJB</strain>
        <tissue evidence="3">Leaf</tissue>
    </source>
</reference>
<feature type="coiled-coil region" evidence="1">
    <location>
        <begin position="54"/>
        <end position="81"/>
    </location>
</feature>
<feature type="compositionally biased region" description="Basic and acidic residues" evidence="2">
    <location>
        <begin position="114"/>
        <end position="128"/>
    </location>
</feature>
<name>A0ABD1LTQ9_9FABA</name>
<sequence length="209" mass="22796">MQPDNEDDQQPSSAAEHYGNDYYFSLHNVWLQVVVVGHVHSQAVDLPIVAKVFVSLKEAESSNHENNLNHLKAEKRKLDDSILHLQVTLGKSESSSKATICDMDNPLPMNDDETTARGRGDGRGERPEAVAVTEKVVVVATKVAVVVAMGDVQPCGAYRSKRPRRKSKVRARGDGRSEVAVAITVAAWVTLKVAEGEEAQEGNENEGKN</sequence>
<comment type="caution">
    <text evidence="3">The sequence shown here is derived from an EMBL/GenBank/DDBJ whole genome shotgun (WGS) entry which is preliminary data.</text>
</comment>
<keyword evidence="1" id="KW-0175">Coiled coil</keyword>
<dbReference type="Proteomes" id="UP001603857">
    <property type="component" value="Unassembled WGS sequence"/>
</dbReference>
<organism evidence="3 4">
    <name type="scientific">Flemingia macrophylla</name>
    <dbReference type="NCBI Taxonomy" id="520843"/>
    <lineage>
        <taxon>Eukaryota</taxon>
        <taxon>Viridiplantae</taxon>
        <taxon>Streptophyta</taxon>
        <taxon>Embryophyta</taxon>
        <taxon>Tracheophyta</taxon>
        <taxon>Spermatophyta</taxon>
        <taxon>Magnoliopsida</taxon>
        <taxon>eudicotyledons</taxon>
        <taxon>Gunneridae</taxon>
        <taxon>Pentapetalae</taxon>
        <taxon>rosids</taxon>
        <taxon>fabids</taxon>
        <taxon>Fabales</taxon>
        <taxon>Fabaceae</taxon>
        <taxon>Papilionoideae</taxon>
        <taxon>50 kb inversion clade</taxon>
        <taxon>NPAAA clade</taxon>
        <taxon>indigoferoid/millettioid clade</taxon>
        <taxon>Phaseoleae</taxon>
        <taxon>Flemingia</taxon>
    </lineage>
</organism>
<proteinExistence type="predicted"/>
<evidence type="ECO:0000313" key="3">
    <source>
        <dbReference type="EMBL" id="KAL2326856.1"/>
    </source>
</evidence>
<evidence type="ECO:0000256" key="1">
    <source>
        <dbReference type="SAM" id="Coils"/>
    </source>
</evidence>
<feature type="region of interest" description="Disordered" evidence="2">
    <location>
        <begin position="96"/>
        <end position="128"/>
    </location>
</feature>
<dbReference type="AlphaFoldDB" id="A0ABD1LTQ9"/>
<evidence type="ECO:0000313" key="4">
    <source>
        <dbReference type="Proteomes" id="UP001603857"/>
    </source>
</evidence>
<accession>A0ABD1LTQ9</accession>
<dbReference type="EMBL" id="JBGMDY010000007">
    <property type="protein sequence ID" value="KAL2326856.1"/>
    <property type="molecule type" value="Genomic_DNA"/>
</dbReference>
<gene>
    <name evidence="3" type="ORF">Fmac_020283</name>
</gene>